<feature type="compositionally biased region" description="Low complexity" evidence="1">
    <location>
        <begin position="1705"/>
        <end position="1728"/>
    </location>
</feature>
<evidence type="ECO:0000313" key="4">
    <source>
        <dbReference type="RefSeq" id="XP_026675414.1"/>
    </source>
</evidence>
<feature type="domain" description="GLTSCR protein conserved" evidence="2">
    <location>
        <begin position="1799"/>
        <end position="1899"/>
    </location>
</feature>
<proteinExistence type="predicted"/>
<feature type="compositionally biased region" description="Basic residues" evidence="1">
    <location>
        <begin position="820"/>
        <end position="831"/>
    </location>
</feature>
<sequence length="2149" mass="229326">MQQPQSRPLLGDSVSSTTSPTARRNNPLAVLTHQQLQQLQQLQAQNSSGQSLTFALQQTSNNPQDQGNGSTTGNHIVYVNQLNHLNQGTINPSGTGMGLPPATPTFGVGLNMGLPLSLLNTSLTSLTSNVITTSNPLLNLGLPSINTGLTTINPSLNQLNTINSNLTSNIGSNSINSGLSGLGQDINNINPGINRLNTLNSANINSGLSNVNAGITNVNQNLTSLNSQNINQNVTSLGTSFTSPSPGLTAINPNINANTSSINSAGISQGLNRPVNALTTGLTQTSLNSSGTQFPFQTIQSIQSITPHIVGSTNIAHVPSSAISQHPNPNVSTISQISNTGTSSSIFTSTSNEPIHTTTANHASSVNISHLGTMHSNLSNVSTSNVQHEPNMSLSSHTSSLSSSQSTGFQPQRQYTQGINPSLSSSGTLTGSSQSNAVNTINTVKSMQTIQSQNVSSPSSPFSIPLKSPASNIAPPTPSPSPNRLLLRSPASNSIQSNRNSPSPVGTSASNNNFNMQMQSPMQSPMSVSQIQSPVLSPYPPAKSPHLLSGNNSLNNRSPAPGGSPGPPVVRPNTPILQQGMQVLQIIHGTPQGYQSTPTQLVTRTHLIGNQQIQIATKPAKQPPQILPKPPQQQVVVTSQQKQQRVTTTITNQVTQQTQPQLVLAGPQPNPTTATMIPTAQGLLLNQVLPSTGPVIVQQQPGGVQLILRTPASAQQQTHTAQLTQQQLVRVVTAQGMQLQGITPTFFAVPNGFPPAASPVIRHTPSSPAPSANSGTGNSIVIQNAMVQSPQPQISQVGSGASSSTPCTQTVVEQPLLPPPKKKAKKKKKAKRKDDEPPKLDLASIMKISGIGDDDDIFDTDLTTESDVPCQVQVEQTSGQSFVQHSQPQITTSASSQNLVQVPASNTTNTQTSGSQTLNNQLVAQLQMPVPNAIQGQLRFALGEDGRVVLHRTSDLNQPEMDSATAQALIRSLTQTGGPNSPIISHLLGQTTQTTATQPTQSTVLHRQKFVKSPLSSNVTTVTTTGSQEPAALQQESIYQHGQHPQMTAQGVQTTQVFEQNLPSSGSNAQHNSMNVLQPMQHDAMNVLQQHSSIQQNTINVLQQNAASNVQSMDQNIQTGVGDLTHAQQNVITSMQQQNTSAILHNTSIQQNLNVQQQKVVAAANTFSSVNTHHFESQNAINAMQQQGVNAQQSNQHQNIVITNVPSSNNTNAQSESQKVEAQTSTMINSSSNNILNSAPKITPEILNALSNLNPNDQLLIANANGQMQVISQQLLQQFLSGQLSVSNQSQNQNQTQKIVIGEPDANNQNLQGVQINTPTSQIIVNSSGGAPTIQNNIQNIVVQAAPSQMPQHIQIQNSNFPSQFIDNLNQQQIRNLGNNQPKKAKIVKRTKSTSTAQNTVNAQVTKTVTITRPTLVSTSTSNLQKIDNSNKVTTAASQSTNPIKSEPSQVIMNGPVLSTSTGSHLSVPSNGQMVQRVQTIQLPAQNRQLLKNIQSQIQAILSRKTGTPDQATLSKLYQEKAKILASGKIVSTTTHSVSSGTETSFSVNALSTVAPNLMPQNSFKTQTSAVQTQTQPTTPVVSLPNIIPSTSSTTQTNSSNNFINNLSQVQQNVQGQQQQCVPSSQSVHQAHTKQHKISYQNHGNQILSPSSANVQMFSPPITSVSSVQTNAQMTSVQTQQTTMQQSAQCQTDPLDIKPNIQASSPVKQEVSSPVQVQVQSGSPAGQVASPRMMGKGPQRIQSPVNTNGNANKQQTVSPSSNSSSLVSSPRQGVKRPASSPLCRQVNRSDLLEQQLKIDQNGAINPDVNTPFMSKRDACKRLVRYHCLNEQVLSSKDLAKADEIFEETAKHLLSKFHCMMNKYTYLLLMESMREVRTSELMMIDRTFVAEEQSILNRLREQEAKVNEEFKKEEKPLVPKVEPGLEEDKLSPPLTNVSVKRELEDDFLGDEMECKPVIKSANCTSGDYDEWLEIQKELGVYPSTTDSFKCKNSSNSGSNSAVRSSKTERTRANGECRAGVSGVQATIKDSCEQDGTPIFERRWSSATDLERDLLEDTDSLDGLALHSQTQCPGSLHVSTESGTGNEHDDITAQVQSAIDSILNLKKRPTNTLAGSGGGGGGGGSGNNSASQSSESKDTVLDQAVRSILGS</sequence>
<feature type="compositionally biased region" description="Polar residues" evidence="1">
    <location>
        <begin position="1740"/>
        <end position="1756"/>
    </location>
</feature>
<accession>A0AAJ7WGB8</accession>
<reference evidence="4" key="1">
    <citation type="submission" date="2025-08" db="UniProtKB">
        <authorList>
            <consortium name="RefSeq"/>
        </authorList>
    </citation>
    <scope>IDENTIFICATION</scope>
    <source>
        <tissue evidence="4">Whole body</tissue>
    </source>
</reference>
<feature type="region of interest" description="Disordered" evidence="1">
    <location>
        <begin position="449"/>
        <end position="574"/>
    </location>
</feature>
<feature type="compositionally biased region" description="Polar residues" evidence="1">
    <location>
        <begin position="790"/>
        <end position="812"/>
    </location>
</feature>
<feature type="region of interest" description="Disordered" evidence="1">
    <location>
        <begin position="378"/>
        <end position="434"/>
    </location>
</feature>
<feature type="compositionally biased region" description="Polar residues" evidence="1">
    <location>
        <begin position="490"/>
        <end position="507"/>
    </location>
</feature>
<feature type="region of interest" description="Disordered" evidence="1">
    <location>
        <begin position="1705"/>
        <end position="1786"/>
    </location>
</feature>
<evidence type="ECO:0000256" key="1">
    <source>
        <dbReference type="SAM" id="MobiDB-lite"/>
    </source>
</evidence>
<dbReference type="InterPro" id="IPR015671">
    <property type="entry name" value="GSCR1_dom"/>
</dbReference>
<dbReference type="InterPro" id="IPR052438">
    <property type="entry name" value="Chromatin_remod/trans_coact"/>
</dbReference>
<feature type="region of interest" description="Disordered" evidence="1">
    <location>
        <begin position="1986"/>
        <end position="2014"/>
    </location>
</feature>
<organism evidence="3 4">
    <name type="scientific">Ceratina calcarata</name>
    <dbReference type="NCBI Taxonomy" id="156304"/>
    <lineage>
        <taxon>Eukaryota</taxon>
        <taxon>Metazoa</taxon>
        <taxon>Ecdysozoa</taxon>
        <taxon>Arthropoda</taxon>
        <taxon>Hexapoda</taxon>
        <taxon>Insecta</taxon>
        <taxon>Pterygota</taxon>
        <taxon>Neoptera</taxon>
        <taxon>Endopterygota</taxon>
        <taxon>Hymenoptera</taxon>
        <taxon>Apocrita</taxon>
        <taxon>Aculeata</taxon>
        <taxon>Apoidea</taxon>
        <taxon>Anthophila</taxon>
        <taxon>Apidae</taxon>
        <taxon>Ceratina</taxon>
        <taxon>Zadontomerus</taxon>
    </lineage>
</organism>
<feature type="compositionally biased region" description="Low complexity" evidence="1">
    <location>
        <begin position="1757"/>
        <end position="1770"/>
    </location>
</feature>
<protein>
    <submittedName>
        <fullName evidence="4">Uncharacterized protein LOC108632350 isoform X6</fullName>
    </submittedName>
</protein>
<evidence type="ECO:0000313" key="3">
    <source>
        <dbReference type="Proteomes" id="UP000694925"/>
    </source>
</evidence>
<feature type="region of interest" description="Disordered" evidence="1">
    <location>
        <begin position="1568"/>
        <end position="1602"/>
    </location>
</feature>
<feature type="compositionally biased region" description="Low complexity" evidence="1">
    <location>
        <begin position="1989"/>
        <end position="2003"/>
    </location>
</feature>
<feature type="compositionally biased region" description="Gly residues" evidence="1">
    <location>
        <begin position="2113"/>
        <end position="2124"/>
    </location>
</feature>
<keyword evidence="3" id="KW-1185">Reference proteome</keyword>
<name>A0AAJ7WGB8_9HYME</name>
<feature type="compositionally biased region" description="Polar residues" evidence="1">
    <location>
        <begin position="764"/>
        <end position="777"/>
    </location>
</feature>
<feature type="region of interest" description="Disordered" evidence="1">
    <location>
        <begin position="1"/>
        <end position="24"/>
    </location>
</feature>
<dbReference type="Pfam" id="PF15249">
    <property type="entry name" value="GLTSCR1"/>
    <property type="match status" value="1"/>
</dbReference>
<feature type="compositionally biased region" description="Low complexity" evidence="1">
    <location>
        <begin position="508"/>
        <end position="534"/>
    </location>
</feature>
<gene>
    <name evidence="4" type="primary">LOC108632350</name>
</gene>
<dbReference type="PANTHER" id="PTHR15572">
    <property type="entry name" value="GLIOMA TUMOR SUPPRESSOR CANDIDATE REGION GENE 1"/>
    <property type="match status" value="1"/>
</dbReference>
<dbReference type="GO" id="GO:0045893">
    <property type="term" value="P:positive regulation of DNA-templated transcription"/>
    <property type="evidence" value="ECO:0007669"/>
    <property type="project" value="TreeGrafter"/>
</dbReference>
<feature type="compositionally biased region" description="Low complexity" evidence="1">
    <location>
        <begin position="547"/>
        <end position="561"/>
    </location>
</feature>
<feature type="compositionally biased region" description="Polar residues" evidence="1">
    <location>
        <begin position="408"/>
        <end position="421"/>
    </location>
</feature>
<feature type="compositionally biased region" description="Low complexity" evidence="1">
    <location>
        <begin position="393"/>
        <end position="407"/>
    </location>
</feature>
<feature type="compositionally biased region" description="Polar residues" evidence="1">
    <location>
        <begin position="13"/>
        <end position="24"/>
    </location>
</feature>
<feature type="compositionally biased region" description="Basic and acidic residues" evidence="1">
    <location>
        <begin position="2004"/>
        <end position="2013"/>
    </location>
</feature>
<feature type="region of interest" description="Disordered" evidence="1">
    <location>
        <begin position="758"/>
        <end position="777"/>
    </location>
</feature>
<evidence type="ECO:0000259" key="2">
    <source>
        <dbReference type="Pfam" id="PF15249"/>
    </source>
</evidence>
<dbReference type="GeneID" id="108632350"/>
<feature type="compositionally biased region" description="Low complexity" evidence="1">
    <location>
        <begin position="452"/>
        <end position="469"/>
    </location>
</feature>
<feature type="region of interest" description="Disordered" evidence="1">
    <location>
        <begin position="2107"/>
        <end position="2140"/>
    </location>
</feature>
<feature type="compositionally biased region" description="Low complexity" evidence="1">
    <location>
        <begin position="422"/>
        <end position="433"/>
    </location>
</feature>
<dbReference type="Proteomes" id="UP000694925">
    <property type="component" value="Unplaced"/>
</dbReference>
<dbReference type="GO" id="GO:0016514">
    <property type="term" value="C:SWI/SNF complex"/>
    <property type="evidence" value="ECO:0007669"/>
    <property type="project" value="TreeGrafter"/>
</dbReference>
<feature type="region of interest" description="Disordered" evidence="1">
    <location>
        <begin position="790"/>
        <end position="842"/>
    </location>
</feature>
<dbReference type="PANTHER" id="PTHR15572:SF0">
    <property type="entry name" value="GLUTAMINE-RICH PROTEIN-RELATED"/>
    <property type="match status" value="1"/>
</dbReference>
<dbReference type="RefSeq" id="XP_026675414.1">
    <property type="nucleotide sequence ID" value="XM_026819613.1"/>
</dbReference>
<feature type="compositionally biased region" description="Polar residues" evidence="1">
    <location>
        <begin position="378"/>
        <end position="392"/>
    </location>
</feature>